<dbReference type="GO" id="GO:0003677">
    <property type="term" value="F:DNA binding"/>
    <property type="evidence" value="ECO:0007669"/>
    <property type="project" value="UniProtKB-KW"/>
</dbReference>
<evidence type="ECO:0000256" key="3">
    <source>
        <dbReference type="ARBA" id="ARBA00023172"/>
    </source>
</evidence>
<name>A0A1W1CPL8_9ZZZZ</name>
<organism evidence="4">
    <name type="scientific">hydrothermal vent metagenome</name>
    <dbReference type="NCBI Taxonomy" id="652676"/>
    <lineage>
        <taxon>unclassified sequences</taxon>
        <taxon>metagenomes</taxon>
        <taxon>ecological metagenomes</taxon>
    </lineage>
</organism>
<dbReference type="GO" id="GO:0004803">
    <property type="term" value="F:transposase activity"/>
    <property type="evidence" value="ECO:0007669"/>
    <property type="project" value="InterPro"/>
</dbReference>
<sequence>MNIEIDVEQFARDIKAGKSIGGKDGALGSLIKQLTEAALAAEIDSHLAQDLSKNRKNGYATKTMKSDHGEFELDVPRDRNGSFEPEIVKKNQRTMSSEIEEKILALYAHGNSYSQIADMIEDIYGVGFSKAAISTVTDKIIPMLQEWKIRPLEEVYPFVFLDAIHYKVKEDGRYISKAFYTVLGVRVDGKKEILGLYLNESEGAKFWLQVLTDLSNRGVKDILIASVDGLKGFPEAINSVFPNTEVQLCIVHQIRNSLKYVGSANQKQFAKELKKVYQAFTKEEAEIELDKLEEKWGQKYPIVFQSWRNKWDNLSVYFKYPADIRKVIYTTNIIESVHRQFRTLTKTKGAFPNDNSLLKLLFMGIQNAQKKWTMPIRNWSLTISQLAIHFEGRLDKALDL</sequence>
<dbReference type="PANTHER" id="PTHR33217">
    <property type="entry name" value="TRANSPOSASE FOR INSERTION SEQUENCE ELEMENT IS1081"/>
    <property type="match status" value="1"/>
</dbReference>
<gene>
    <name evidence="4" type="ORF">MNB_SM-6-237</name>
</gene>
<protein>
    <submittedName>
        <fullName evidence="4">Mobile element protein</fullName>
    </submittedName>
</protein>
<dbReference type="PANTHER" id="PTHR33217:SF8">
    <property type="entry name" value="MUTATOR FAMILY TRANSPOSASE"/>
    <property type="match status" value="1"/>
</dbReference>
<dbReference type="PROSITE" id="PS01007">
    <property type="entry name" value="TRANSPOSASE_MUTATOR"/>
    <property type="match status" value="1"/>
</dbReference>
<proteinExistence type="predicted"/>
<accession>A0A1W1CPL8</accession>
<evidence type="ECO:0000256" key="1">
    <source>
        <dbReference type="ARBA" id="ARBA00022578"/>
    </source>
</evidence>
<keyword evidence="3" id="KW-0233">DNA recombination</keyword>
<dbReference type="NCBIfam" id="NF033543">
    <property type="entry name" value="transpos_IS256"/>
    <property type="match status" value="1"/>
</dbReference>
<dbReference type="GO" id="GO:0006313">
    <property type="term" value="P:DNA transposition"/>
    <property type="evidence" value="ECO:0007669"/>
    <property type="project" value="InterPro"/>
</dbReference>
<reference evidence="4" key="1">
    <citation type="submission" date="2016-10" db="EMBL/GenBank/DDBJ databases">
        <authorList>
            <person name="de Groot N.N."/>
        </authorList>
    </citation>
    <scope>NUCLEOTIDE SEQUENCE</scope>
</reference>
<dbReference type="AlphaFoldDB" id="A0A1W1CPL8"/>
<dbReference type="EMBL" id="FPHK01000111">
    <property type="protein sequence ID" value="SFV67830.1"/>
    <property type="molecule type" value="Genomic_DNA"/>
</dbReference>
<dbReference type="Pfam" id="PF00872">
    <property type="entry name" value="Transposase_mut"/>
    <property type="match status" value="1"/>
</dbReference>
<evidence type="ECO:0000313" key="4">
    <source>
        <dbReference type="EMBL" id="SFV67830.1"/>
    </source>
</evidence>
<evidence type="ECO:0000256" key="2">
    <source>
        <dbReference type="ARBA" id="ARBA00023125"/>
    </source>
</evidence>
<keyword evidence="2" id="KW-0238">DNA-binding</keyword>
<keyword evidence="1" id="KW-0815">Transposition</keyword>
<dbReference type="InterPro" id="IPR001207">
    <property type="entry name" value="Transposase_mutator"/>
</dbReference>